<dbReference type="InterPro" id="IPR014922">
    <property type="entry name" value="YdhG-like"/>
</dbReference>
<name>A0A1E7W8H7_9BURK</name>
<dbReference type="AlphaFoldDB" id="A0A1E7W8H7"/>
<dbReference type="EMBL" id="LROM01000147">
    <property type="protein sequence ID" value="OEZ92558.1"/>
    <property type="molecule type" value="Genomic_DNA"/>
</dbReference>
<comment type="caution">
    <text evidence="2">The sequence shown here is derived from an EMBL/GenBank/DDBJ whole genome shotgun (WGS) entry which is preliminary data.</text>
</comment>
<protein>
    <recommendedName>
        <fullName evidence="1">YdhG-like domain-containing protein</fullName>
    </recommendedName>
</protein>
<gene>
    <name evidence="2" type="ORF">DUPY_48170</name>
</gene>
<sequence>MPALDPRIDTYIANSAAFAQPILLHLRAVVHQACPDVAETIKWSKPFFLYQGMLCHMAAFKAHCIFGFWKGEELLAPADNKAGEAMGHFGRLTAVADLPAVDVLESYIWQAMALNAQK</sequence>
<reference evidence="3" key="1">
    <citation type="journal article" date="2016" name="Front. Microbiol.">
        <title>Molecular Keys to the Janthinobacterium and Duganella spp. Interaction with the Plant Pathogen Fusarium graminearum.</title>
        <authorList>
            <person name="Haack F.S."/>
            <person name="Poehlein A."/>
            <person name="Kroger C."/>
            <person name="Voigt C.A."/>
            <person name="Piepenbring M."/>
            <person name="Bode H.B."/>
            <person name="Daniel R."/>
            <person name="Schafer W."/>
            <person name="Streit W.R."/>
        </authorList>
    </citation>
    <scope>NUCLEOTIDE SEQUENCE [LARGE SCALE GENOMIC DNA]</scope>
    <source>
        <strain evidence="3">T54</strain>
    </source>
</reference>
<proteinExistence type="predicted"/>
<dbReference type="RefSeq" id="WP_070251698.1">
    <property type="nucleotide sequence ID" value="NZ_LROM01000147.1"/>
</dbReference>
<dbReference type="Proteomes" id="UP000175989">
    <property type="component" value="Unassembled WGS sequence"/>
</dbReference>
<dbReference type="Gene3D" id="3.90.1150.200">
    <property type="match status" value="1"/>
</dbReference>
<accession>A0A1E7W8H7</accession>
<dbReference type="OrthoDB" id="7619808at2"/>
<feature type="domain" description="YdhG-like" evidence="1">
    <location>
        <begin position="20"/>
        <end position="112"/>
    </location>
</feature>
<evidence type="ECO:0000313" key="3">
    <source>
        <dbReference type="Proteomes" id="UP000175989"/>
    </source>
</evidence>
<keyword evidence="3" id="KW-1185">Reference proteome</keyword>
<organism evidence="2 3">
    <name type="scientific">Duganella phyllosphaerae</name>
    <dbReference type="NCBI Taxonomy" id="762836"/>
    <lineage>
        <taxon>Bacteria</taxon>
        <taxon>Pseudomonadati</taxon>
        <taxon>Pseudomonadota</taxon>
        <taxon>Betaproteobacteria</taxon>
        <taxon>Burkholderiales</taxon>
        <taxon>Oxalobacteraceae</taxon>
        <taxon>Telluria group</taxon>
        <taxon>Duganella</taxon>
    </lineage>
</organism>
<evidence type="ECO:0000259" key="1">
    <source>
        <dbReference type="Pfam" id="PF08818"/>
    </source>
</evidence>
<dbReference type="Pfam" id="PF08818">
    <property type="entry name" value="DUF1801"/>
    <property type="match status" value="1"/>
</dbReference>
<dbReference type="SUPFAM" id="SSF159888">
    <property type="entry name" value="YdhG-like"/>
    <property type="match status" value="1"/>
</dbReference>
<evidence type="ECO:0000313" key="2">
    <source>
        <dbReference type="EMBL" id="OEZ92558.1"/>
    </source>
</evidence>